<gene>
    <name evidence="2" type="ORF">UFOPK2370_00643</name>
</gene>
<name>A0A6J6NN01_9ZZZZ</name>
<protein>
    <submittedName>
        <fullName evidence="2">Unannotated protein</fullName>
    </submittedName>
</protein>
<dbReference type="Pfam" id="PF07819">
    <property type="entry name" value="PGAP1"/>
    <property type="match status" value="1"/>
</dbReference>
<dbReference type="EMBL" id="CAEZXK010000013">
    <property type="protein sequence ID" value="CAB4686198.1"/>
    <property type="molecule type" value="Genomic_DNA"/>
</dbReference>
<feature type="domain" description="GPI inositol-deacylase PGAP1-like alpha/beta" evidence="1">
    <location>
        <begin position="194"/>
        <end position="273"/>
    </location>
</feature>
<accession>A0A6J6NN01</accession>
<reference evidence="2" key="1">
    <citation type="submission" date="2020-05" db="EMBL/GenBank/DDBJ databases">
        <authorList>
            <person name="Chiriac C."/>
            <person name="Salcher M."/>
            <person name="Ghai R."/>
            <person name="Kavagutti S V."/>
        </authorList>
    </citation>
    <scope>NUCLEOTIDE SEQUENCE</scope>
</reference>
<evidence type="ECO:0000259" key="1">
    <source>
        <dbReference type="Pfam" id="PF07819"/>
    </source>
</evidence>
<dbReference type="InterPro" id="IPR012908">
    <property type="entry name" value="PGAP1-ab_dom-like"/>
</dbReference>
<dbReference type="InterPro" id="IPR029058">
    <property type="entry name" value="AB_hydrolase_fold"/>
</dbReference>
<dbReference type="GO" id="GO:0016788">
    <property type="term" value="F:hydrolase activity, acting on ester bonds"/>
    <property type="evidence" value="ECO:0007669"/>
    <property type="project" value="InterPro"/>
</dbReference>
<dbReference type="SUPFAM" id="SSF53474">
    <property type="entry name" value="alpha/beta-Hydrolases"/>
    <property type="match status" value="1"/>
</dbReference>
<dbReference type="AlphaFoldDB" id="A0A6J6NN01"/>
<proteinExistence type="predicted"/>
<sequence length="334" mass="36445">MDSRASSLEIERVRSAIVASIELLSVEALAVVLLTPVRFGQLLLRLGPVLWRLRRLAIACDSALIGYVDTETLLVSNLNDFRTALPVLANRLPDLAAGSTLAWASPRATNIVATPPTLLQLAARLRLLSNSGQPVVRIEQYRFGEHNRFIVYIPGTQNLSLKTTSNPFDMRSNLLLLAGGRSAASRATELSMRRAGVGAQDEVMLVGHSQGGLIALDLARRSASGLVPYRVEHVVTFGTPAGLNIANTLPNVVSFENRADLVPKLEFRDNQPEKNWLTLEGTVLDNPIDAHRMESYEQILVEKLASGENRATLEELGGFASGKARVSYFELGQR</sequence>
<organism evidence="2">
    <name type="scientific">freshwater metagenome</name>
    <dbReference type="NCBI Taxonomy" id="449393"/>
    <lineage>
        <taxon>unclassified sequences</taxon>
        <taxon>metagenomes</taxon>
        <taxon>ecological metagenomes</taxon>
    </lineage>
</organism>
<dbReference type="Gene3D" id="3.40.50.1820">
    <property type="entry name" value="alpha/beta hydrolase"/>
    <property type="match status" value="1"/>
</dbReference>
<evidence type="ECO:0000313" key="2">
    <source>
        <dbReference type="EMBL" id="CAB4686198.1"/>
    </source>
</evidence>